<proteinExistence type="predicted"/>
<dbReference type="InterPro" id="IPR000944">
    <property type="entry name" value="Tscrpt_reg_Rrf2"/>
</dbReference>
<comment type="caution">
    <text evidence="1">The sequence shown here is derived from an EMBL/GenBank/DDBJ whole genome shotgun (WGS) entry which is preliminary data.</text>
</comment>
<protein>
    <submittedName>
        <fullName evidence="1">Rrf2 family transcriptional regulator</fullName>
    </submittedName>
</protein>
<dbReference type="EMBL" id="JAHESC010000053">
    <property type="protein sequence ID" value="MBT1690037.1"/>
    <property type="molecule type" value="Genomic_DNA"/>
</dbReference>
<sequence length="144" mass="16051">MFSKACEYGIRAMIYIAQRSRQGERVGLKDIAQGIDSPEAFMAKIMQALSRQGLVQSVKGPHGGFYMDTQASKITLAQVVRAIDGDHLFTGCGLGLTECNEKKPCPIHDEFKLIRNKIRSLLETTQVGEFNELLEKGVLHLKRI</sequence>
<reference evidence="1 2" key="1">
    <citation type="submission" date="2021-05" db="EMBL/GenBank/DDBJ databases">
        <title>A Polyphasic approach of four new species of the genus Ohtaekwangia: Ohtaekwangia histidinii sp. nov., Ohtaekwangia cretensis sp. nov., Ohtaekwangia indiensis sp. nov., Ohtaekwangia reichenbachii sp. nov. from diverse environment.</title>
        <authorList>
            <person name="Octaviana S."/>
        </authorList>
    </citation>
    <scope>NUCLEOTIDE SEQUENCE [LARGE SCALE GENOMIC DNA]</scope>
    <source>
        <strain evidence="1 2">PWU37</strain>
    </source>
</reference>
<gene>
    <name evidence="1" type="ORF">KK078_25965</name>
</gene>
<dbReference type="PROSITE" id="PS51197">
    <property type="entry name" value="HTH_RRF2_2"/>
    <property type="match status" value="1"/>
</dbReference>
<dbReference type="RefSeq" id="WP_254093257.1">
    <property type="nucleotide sequence ID" value="NZ_JAHESC010000053.1"/>
</dbReference>
<dbReference type="SUPFAM" id="SSF46785">
    <property type="entry name" value="Winged helix' DNA-binding domain"/>
    <property type="match status" value="1"/>
</dbReference>
<dbReference type="InterPro" id="IPR036388">
    <property type="entry name" value="WH-like_DNA-bd_sf"/>
</dbReference>
<evidence type="ECO:0000313" key="2">
    <source>
        <dbReference type="Proteomes" id="UP001319180"/>
    </source>
</evidence>
<accession>A0AAP2GFY9</accession>
<dbReference type="AlphaFoldDB" id="A0AAP2GFY9"/>
<dbReference type="GO" id="GO:0005829">
    <property type="term" value="C:cytosol"/>
    <property type="evidence" value="ECO:0007669"/>
    <property type="project" value="TreeGrafter"/>
</dbReference>
<organism evidence="1 2">
    <name type="scientific">Dawidia soli</name>
    <dbReference type="NCBI Taxonomy" id="2782352"/>
    <lineage>
        <taxon>Bacteria</taxon>
        <taxon>Pseudomonadati</taxon>
        <taxon>Bacteroidota</taxon>
        <taxon>Cytophagia</taxon>
        <taxon>Cytophagales</taxon>
        <taxon>Chryseotaleaceae</taxon>
        <taxon>Dawidia</taxon>
    </lineage>
</organism>
<name>A0AAP2GFY9_9BACT</name>
<dbReference type="GO" id="GO:0003700">
    <property type="term" value="F:DNA-binding transcription factor activity"/>
    <property type="evidence" value="ECO:0007669"/>
    <property type="project" value="TreeGrafter"/>
</dbReference>
<dbReference type="PANTHER" id="PTHR33221:SF15">
    <property type="entry name" value="HTH-TYPE TRANSCRIPTIONAL REGULATOR YWGB-RELATED"/>
    <property type="match status" value="1"/>
</dbReference>
<dbReference type="NCBIfam" id="TIGR00738">
    <property type="entry name" value="rrf2_super"/>
    <property type="match status" value="1"/>
</dbReference>
<evidence type="ECO:0000313" key="1">
    <source>
        <dbReference type="EMBL" id="MBT1690037.1"/>
    </source>
</evidence>
<dbReference type="InterPro" id="IPR036390">
    <property type="entry name" value="WH_DNA-bd_sf"/>
</dbReference>
<dbReference type="Proteomes" id="UP001319180">
    <property type="component" value="Unassembled WGS sequence"/>
</dbReference>
<dbReference type="Pfam" id="PF02082">
    <property type="entry name" value="Rrf2"/>
    <property type="match status" value="1"/>
</dbReference>
<dbReference type="PANTHER" id="PTHR33221">
    <property type="entry name" value="WINGED HELIX-TURN-HELIX TRANSCRIPTIONAL REGULATOR, RRF2 FAMILY"/>
    <property type="match status" value="1"/>
</dbReference>
<dbReference type="Gene3D" id="1.10.10.10">
    <property type="entry name" value="Winged helix-like DNA-binding domain superfamily/Winged helix DNA-binding domain"/>
    <property type="match status" value="1"/>
</dbReference>
<keyword evidence="2" id="KW-1185">Reference proteome</keyword>